<protein>
    <recommendedName>
        <fullName evidence="6">RING-type domain-containing protein</fullName>
    </recommendedName>
</protein>
<dbReference type="PANTHER" id="PTHR45969">
    <property type="entry name" value="RING ZINC FINGER PROTEIN-RELATED"/>
    <property type="match status" value="1"/>
</dbReference>
<accession>A0A6C0CUG2</accession>
<evidence type="ECO:0000313" key="7">
    <source>
        <dbReference type="EMBL" id="QHT08476.1"/>
    </source>
</evidence>
<keyword evidence="2" id="KW-0863">Zinc-finger</keyword>
<reference evidence="7" key="1">
    <citation type="journal article" date="2020" name="Nature">
        <title>Giant virus diversity and host interactions through global metagenomics.</title>
        <authorList>
            <person name="Schulz F."/>
            <person name="Roux S."/>
            <person name="Paez-Espino D."/>
            <person name="Jungbluth S."/>
            <person name="Walsh D.A."/>
            <person name="Denef V.J."/>
            <person name="McMahon K.D."/>
            <person name="Konstantinidis K.T."/>
            <person name="Eloe-Fadrosh E.A."/>
            <person name="Kyrpides N.C."/>
            <person name="Woyke T."/>
        </authorList>
    </citation>
    <scope>NUCLEOTIDE SEQUENCE</scope>
    <source>
        <strain evidence="7">GVMAG-M-3300022752-66</strain>
    </source>
</reference>
<dbReference type="EMBL" id="MN739496">
    <property type="protein sequence ID" value="QHT08476.1"/>
    <property type="molecule type" value="Genomic_DNA"/>
</dbReference>
<dbReference type="SUPFAM" id="SSF57850">
    <property type="entry name" value="RING/U-box"/>
    <property type="match status" value="1"/>
</dbReference>
<evidence type="ECO:0000256" key="2">
    <source>
        <dbReference type="ARBA" id="ARBA00022771"/>
    </source>
</evidence>
<keyword evidence="1" id="KW-0479">Metal-binding</keyword>
<feature type="transmembrane region" description="Helical" evidence="5">
    <location>
        <begin position="246"/>
        <end position="264"/>
    </location>
</feature>
<feature type="transmembrane region" description="Helical" evidence="5">
    <location>
        <begin position="276"/>
        <end position="296"/>
    </location>
</feature>
<keyword evidence="5" id="KW-0812">Transmembrane</keyword>
<keyword evidence="5" id="KW-0472">Membrane</keyword>
<evidence type="ECO:0000256" key="4">
    <source>
        <dbReference type="SAM" id="MobiDB-lite"/>
    </source>
</evidence>
<proteinExistence type="predicted"/>
<keyword evidence="5" id="KW-1133">Transmembrane helix</keyword>
<feature type="transmembrane region" description="Helical" evidence="5">
    <location>
        <begin position="180"/>
        <end position="202"/>
    </location>
</feature>
<evidence type="ECO:0000259" key="6">
    <source>
        <dbReference type="PROSITE" id="PS50089"/>
    </source>
</evidence>
<dbReference type="InterPro" id="IPR001841">
    <property type="entry name" value="Znf_RING"/>
</dbReference>
<feature type="region of interest" description="Disordered" evidence="4">
    <location>
        <begin position="1"/>
        <end position="27"/>
    </location>
</feature>
<dbReference type="AlphaFoldDB" id="A0A6C0CUG2"/>
<dbReference type="Pfam" id="PF00097">
    <property type="entry name" value="zf-C3HC4"/>
    <property type="match status" value="1"/>
</dbReference>
<feature type="transmembrane region" description="Helical" evidence="5">
    <location>
        <begin position="222"/>
        <end position="239"/>
    </location>
</feature>
<organism evidence="7">
    <name type="scientific">viral metagenome</name>
    <dbReference type="NCBI Taxonomy" id="1070528"/>
    <lineage>
        <taxon>unclassified sequences</taxon>
        <taxon>metagenomes</taxon>
        <taxon>organismal metagenomes</taxon>
    </lineage>
</organism>
<evidence type="ECO:0000256" key="3">
    <source>
        <dbReference type="ARBA" id="ARBA00022833"/>
    </source>
</evidence>
<dbReference type="InterPro" id="IPR013083">
    <property type="entry name" value="Znf_RING/FYVE/PHD"/>
</dbReference>
<name>A0A6C0CUG2_9ZZZZ</name>
<keyword evidence="3" id="KW-0862">Zinc</keyword>
<dbReference type="GO" id="GO:0008270">
    <property type="term" value="F:zinc ion binding"/>
    <property type="evidence" value="ECO:0007669"/>
    <property type="project" value="UniProtKB-KW"/>
</dbReference>
<sequence length="387" mass="45652">MKINRKSRNKRKSRKKIRHRKKSTTRKHKRCKKCFKGGMMNGNQPPLEECSLCLNEINIQDDGIMFRHLFNNCTHDFHKECIVGWINTLKTERTLFVENERGELIFNVKCPLCREELTDDGTGIIQRISEILDMNDSRTRRNMFRDLLQYDYPYDANEDTFFRLYIFPIPRRIYENGTYFMYWHYATLLQTVRGANFFYLSFVITGNDARRTLIRDYDSFRYTTYIYMFLNLTLGVLTNRRNERNIVLANAFIVFIVLNFDNIYTDTPTEINTNFGIISLVDIIATLINMFGRFIVNNADFGNYNPNLPDRQLGGASNATTIQNNKRSITFKITSMEDVKEFLDIVDKNKTKLESLLDKVPFTLSAFFPEVEYTPELVQKLRPLIKN</sequence>
<dbReference type="SMART" id="SM00184">
    <property type="entry name" value="RING"/>
    <property type="match status" value="1"/>
</dbReference>
<dbReference type="Gene3D" id="3.30.40.10">
    <property type="entry name" value="Zinc/RING finger domain, C3HC4 (zinc finger)"/>
    <property type="match status" value="1"/>
</dbReference>
<feature type="domain" description="RING-type" evidence="6">
    <location>
        <begin position="50"/>
        <end position="114"/>
    </location>
</feature>
<dbReference type="InterPro" id="IPR018957">
    <property type="entry name" value="Znf_C3HC4_RING-type"/>
</dbReference>
<dbReference type="PROSITE" id="PS50089">
    <property type="entry name" value="ZF_RING_2"/>
    <property type="match status" value="1"/>
</dbReference>
<evidence type="ECO:0000256" key="1">
    <source>
        <dbReference type="ARBA" id="ARBA00022723"/>
    </source>
</evidence>
<evidence type="ECO:0000256" key="5">
    <source>
        <dbReference type="SAM" id="Phobius"/>
    </source>
</evidence>